<gene>
    <name evidence="2" type="ORF">ACFO9K_01275</name>
</gene>
<dbReference type="EMBL" id="JBHSHT010000001">
    <property type="protein sequence ID" value="MFC4822884.1"/>
    <property type="molecule type" value="Genomic_DNA"/>
</dbReference>
<dbReference type="Proteomes" id="UP001595945">
    <property type="component" value="Unassembled WGS sequence"/>
</dbReference>
<name>A0ABD5PXB0_9EURY</name>
<dbReference type="RefSeq" id="WP_254267606.1">
    <property type="nucleotide sequence ID" value="NZ_CP100400.1"/>
</dbReference>
<keyword evidence="1" id="KW-0812">Transmembrane</keyword>
<evidence type="ECO:0000313" key="2">
    <source>
        <dbReference type="EMBL" id="MFC4822884.1"/>
    </source>
</evidence>
<reference evidence="2 3" key="1">
    <citation type="journal article" date="2019" name="Int. J. Syst. Evol. Microbiol.">
        <title>The Global Catalogue of Microorganisms (GCM) 10K type strain sequencing project: providing services to taxonomists for standard genome sequencing and annotation.</title>
        <authorList>
            <consortium name="The Broad Institute Genomics Platform"/>
            <consortium name="The Broad Institute Genome Sequencing Center for Infectious Disease"/>
            <person name="Wu L."/>
            <person name="Ma J."/>
        </authorList>
    </citation>
    <scope>NUCLEOTIDE SEQUENCE [LARGE SCALE GENOMIC DNA]</scope>
    <source>
        <strain evidence="2 3">XZYJ18</strain>
    </source>
</reference>
<keyword evidence="1" id="KW-1133">Transmembrane helix</keyword>
<keyword evidence="3" id="KW-1185">Reference proteome</keyword>
<organism evidence="2 3">
    <name type="scientific">Halorussus aquaticus</name>
    <dbReference type="NCBI Taxonomy" id="2953748"/>
    <lineage>
        <taxon>Archaea</taxon>
        <taxon>Methanobacteriati</taxon>
        <taxon>Methanobacteriota</taxon>
        <taxon>Stenosarchaea group</taxon>
        <taxon>Halobacteria</taxon>
        <taxon>Halobacteriales</taxon>
        <taxon>Haladaptataceae</taxon>
        <taxon>Halorussus</taxon>
    </lineage>
</organism>
<feature type="transmembrane region" description="Helical" evidence="1">
    <location>
        <begin position="24"/>
        <end position="44"/>
    </location>
</feature>
<dbReference type="AlphaFoldDB" id="A0ABD5PXB0"/>
<sequence length="70" mass="7576">MDRRAVLGKSKAELVMARVGQAMAASYLLLLLPVLPVVVAYVALRKLVALFTSGSGERRQYEPQIGTQSS</sequence>
<accession>A0ABD5PXB0</accession>
<keyword evidence="1" id="KW-0472">Membrane</keyword>
<protein>
    <submittedName>
        <fullName evidence="2">Uncharacterized protein</fullName>
    </submittedName>
</protein>
<dbReference type="GeneID" id="73046074"/>
<proteinExistence type="predicted"/>
<evidence type="ECO:0000256" key="1">
    <source>
        <dbReference type="SAM" id="Phobius"/>
    </source>
</evidence>
<comment type="caution">
    <text evidence="2">The sequence shown here is derived from an EMBL/GenBank/DDBJ whole genome shotgun (WGS) entry which is preliminary data.</text>
</comment>
<evidence type="ECO:0000313" key="3">
    <source>
        <dbReference type="Proteomes" id="UP001595945"/>
    </source>
</evidence>